<dbReference type="OrthoDB" id="542931at2759"/>
<comment type="caution">
    <text evidence="11">The sequence shown here is derived from an EMBL/GenBank/DDBJ whole genome shotgun (WGS) entry which is preliminary data.</text>
</comment>
<evidence type="ECO:0000313" key="12">
    <source>
        <dbReference type="Proteomes" id="UP000038010"/>
    </source>
</evidence>
<evidence type="ECO:0000256" key="8">
    <source>
        <dbReference type="ARBA" id="ARBA00023136"/>
    </source>
</evidence>
<keyword evidence="6 10" id="KW-1133">Transmembrane helix</keyword>
<evidence type="ECO:0000313" key="11">
    <source>
        <dbReference type="EMBL" id="KPI41313.1"/>
    </source>
</evidence>
<keyword evidence="8 10" id="KW-0472">Membrane</keyword>
<evidence type="ECO:0008006" key="13">
    <source>
        <dbReference type="Google" id="ProtNLM"/>
    </source>
</evidence>
<evidence type="ECO:0000256" key="1">
    <source>
        <dbReference type="ARBA" id="ARBA00004653"/>
    </source>
</evidence>
<dbReference type="GO" id="GO:0006895">
    <property type="term" value="P:Golgi to endosome transport"/>
    <property type="evidence" value="ECO:0007669"/>
    <property type="project" value="TreeGrafter"/>
</dbReference>
<evidence type="ECO:0000256" key="10">
    <source>
        <dbReference type="SAM" id="Phobius"/>
    </source>
</evidence>
<evidence type="ECO:0000256" key="2">
    <source>
        <dbReference type="ARBA" id="ARBA00008160"/>
    </source>
</evidence>
<reference evidence="11 12" key="1">
    <citation type="submission" date="2015-06" db="EMBL/GenBank/DDBJ databases">
        <title>Draft genome of the ant-associated black yeast Phialophora attae CBS 131958.</title>
        <authorList>
            <person name="Moreno L.F."/>
            <person name="Stielow B.J."/>
            <person name="de Hoog S."/>
            <person name="Vicente V.A."/>
            <person name="Weiss V.A."/>
            <person name="de Vries M."/>
            <person name="Cruz L.M."/>
            <person name="Souza E.M."/>
        </authorList>
    </citation>
    <scope>NUCLEOTIDE SEQUENCE [LARGE SCALE GENOMIC DNA]</scope>
    <source>
        <strain evidence="11 12">CBS 131958</strain>
    </source>
</reference>
<feature type="transmembrane region" description="Helical" evidence="10">
    <location>
        <begin position="31"/>
        <end position="49"/>
    </location>
</feature>
<dbReference type="PANTHER" id="PTHR12952:SF0">
    <property type="entry name" value="PROTEIN SYS1 HOMOLOG"/>
    <property type="match status" value="1"/>
</dbReference>
<dbReference type="GO" id="GO:0043001">
    <property type="term" value="P:Golgi to plasma membrane protein transport"/>
    <property type="evidence" value="ECO:0007669"/>
    <property type="project" value="TreeGrafter"/>
</dbReference>
<dbReference type="PANTHER" id="PTHR12952">
    <property type="entry name" value="SYS1"/>
    <property type="match status" value="1"/>
</dbReference>
<organism evidence="11 12">
    <name type="scientific">Cyphellophora attinorum</name>
    <dbReference type="NCBI Taxonomy" id="1664694"/>
    <lineage>
        <taxon>Eukaryota</taxon>
        <taxon>Fungi</taxon>
        <taxon>Dikarya</taxon>
        <taxon>Ascomycota</taxon>
        <taxon>Pezizomycotina</taxon>
        <taxon>Eurotiomycetes</taxon>
        <taxon>Chaetothyriomycetidae</taxon>
        <taxon>Chaetothyriales</taxon>
        <taxon>Cyphellophoraceae</taxon>
        <taxon>Cyphellophora</taxon>
    </lineage>
</organism>
<feature type="region of interest" description="Disordered" evidence="9">
    <location>
        <begin position="190"/>
        <end position="215"/>
    </location>
</feature>
<keyword evidence="3" id="KW-0813">Transport</keyword>
<protein>
    <recommendedName>
        <fullName evidence="13">Protein SYS1</fullName>
    </recommendedName>
</protein>
<dbReference type="AlphaFoldDB" id="A0A0N1H5Z0"/>
<comment type="similarity">
    <text evidence="2">Belongs to the SYS1 family.</text>
</comment>
<evidence type="ECO:0000256" key="7">
    <source>
        <dbReference type="ARBA" id="ARBA00023034"/>
    </source>
</evidence>
<dbReference type="InterPro" id="IPR019185">
    <property type="entry name" value="Integral_membrane_SYS1-rel"/>
</dbReference>
<keyword evidence="7" id="KW-0333">Golgi apparatus</keyword>
<dbReference type="Proteomes" id="UP000038010">
    <property type="component" value="Unassembled WGS sequence"/>
</dbReference>
<accession>A0A0N1H5Z0</accession>
<comment type="subcellular location">
    <subcellularLocation>
        <location evidence="1">Golgi apparatus membrane</location>
        <topology evidence="1">Multi-pass membrane protein</topology>
    </subcellularLocation>
</comment>
<feature type="compositionally biased region" description="Basic and acidic residues" evidence="9">
    <location>
        <begin position="200"/>
        <end position="215"/>
    </location>
</feature>
<evidence type="ECO:0000256" key="6">
    <source>
        <dbReference type="ARBA" id="ARBA00022989"/>
    </source>
</evidence>
<name>A0A0N1H5Z0_9EURO</name>
<keyword evidence="4 10" id="KW-0812">Transmembrane</keyword>
<dbReference type="GO" id="GO:0000139">
    <property type="term" value="C:Golgi membrane"/>
    <property type="evidence" value="ECO:0007669"/>
    <property type="project" value="UniProtKB-SubCell"/>
</dbReference>
<dbReference type="STRING" id="1664694.A0A0N1H5Z0"/>
<feature type="transmembrane region" description="Helical" evidence="10">
    <location>
        <begin position="146"/>
        <end position="167"/>
    </location>
</feature>
<dbReference type="GO" id="GO:0034067">
    <property type="term" value="P:protein localization to Golgi apparatus"/>
    <property type="evidence" value="ECO:0007669"/>
    <property type="project" value="TreeGrafter"/>
</dbReference>
<feature type="transmembrane region" description="Helical" evidence="10">
    <location>
        <begin position="69"/>
        <end position="88"/>
    </location>
</feature>
<evidence type="ECO:0000256" key="9">
    <source>
        <dbReference type="SAM" id="MobiDB-lite"/>
    </source>
</evidence>
<evidence type="ECO:0000256" key="5">
    <source>
        <dbReference type="ARBA" id="ARBA00022927"/>
    </source>
</evidence>
<dbReference type="GeneID" id="28740167"/>
<dbReference type="Pfam" id="PF09801">
    <property type="entry name" value="SYS1"/>
    <property type="match status" value="2"/>
</dbReference>
<dbReference type="RefSeq" id="XP_018001276.1">
    <property type="nucleotide sequence ID" value="XM_018148287.1"/>
</dbReference>
<keyword evidence="5" id="KW-0653">Protein transport</keyword>
<dbReference type="GO" id="GO:0005802">
    <property type="term" value="C:trans-Golgi network"/>
    <property type="evidence" value="ECO:0007669"/>
    <property type="project" value="TreeGrafter"/>
</dbReference>
<dbReference type="VEuPathDB" id="FungiDB:AB675_7885"/>
<keyword evidence="12" id="KW-1185">Reference proteome</keyword>
<gene>
    <name evidence="11" type="ORF">AB675_7885</name>
</gene>
<dbReference type="EMBL" id="LFJN01000010">
    <property type="protein sequence ID" value="KPI41313.1"/>
    <property type="molecule type" value="Genomic_DNA"/>
</dbReference>
<proteinExistence type="inferred from homology"/>
<evidence type="ECO:0000256" key="4">
    <source>
        <dbReference type="ARBA" id="ARBA00022692"/>
    </source>
</evidence>
<evidence type="ECO:0000256" key="3">
    <source>
        <dbReference type="ARBA" id="ARBA00022448"/>
    </source>
</evidence>
<sequence>MPPRRRRPPRPGALADLPPLRIAKAIVLIQLSYYATALILILFTTLTLGQSFNISLLLDWRRIRGDTTLGWVVGFCFVLTGFITYGSCSRPLSASTTNNMDLNSVIPTLLLTRQLPSSLIPDFSLTLHFFHLLTTSFYTRTIPTNLLWWTLQAASVGLMVLCGIWAVRWREVQNLRAFGAKANKAVARADGGGGDGDIEMQEREGLMGQRADESV</sequence>
<dbReference type="GO" id="GO:0005829">
    <property type="term" value="C:cytosol"/>
    <property type="evidence" value="ECO:0007669"/>
    <property type="project" value="GOC"/>
</dbReference>